<comment type="caution">
    <text evidence="6">The sequence shown here is derived from an EMBL/GenBank/DDBJ whole genome shotgun (WGS) entry which is preliminary data.</text>
</comment>
<dbReference type="Gene3D" id="3.40.50.300">
    <property type="entry name" value="P-loop containing nucleotide triphosphate hydrolases"/>
    <property type="match status" value="1"/>
</dbReference>
<keyword evidence="3" id="KW-0547">Nucleotide-binding</keyword>
<proteinExistence type="inferred from homology"/>
<dbReference type="GO" id="GO:0005524">
    <property type="term" value="F:ATP binding"/>
    <property type="evidence" value="ECO:0007669"/>
    <property type="project" value="UniProtKB-KW"/>
</dbReference>
<dbReference type="InterPro" id="IPR027417">
    <property type="entry name" value="P-loop_NTPase"/>
</dbReference>
<dbReference type="AlphaFoldDB" id="A0A6N4RDM9"/>
<evidence type="ECO:0000313" key="7">
    <source>
        <dbReference type="Proteomes" id="UP000320948"/>
    </source>
</evidence>
<comment type="similarity">
    <text evidence="1">Belongs to the ABC transporter superfamily.</text>
</comment>
<feature type="domain" description="ABC transporter" evidence="5">
    <location>
        <begin position="4"/>
        <end position="241"/>
    </location>
</feature>
<dbReference type="GO" id="GO:0016887">
    <property type="term" value="F:ATP hydrolysis activity"/>
    <property type="evidence" value="ECO:0007669"/>
    <property type="project" value="InterPro"/>
</dbReference>
<sequence length="250" mass="26970">MALISVSNLTKIFPTAEGSVTAISDLSFEVKPGEVVGLMGPNGAGKSTTMRLLAGFYQATSGTATINGHPLATHPVQAKRNLGYLPEVPPQEDDLTPQQLLHFHAQAHGLKNIPHAISATAKLTRCQSYLNRPMAELSKGMKQRVHLACALIHNPPVLLLDEPTDGLDPNQKHELRLMLKKLAQPSATSPGKAILVSTHLLEEAESLLTRVLILHRGQILLDTTPDELAKQGRGDMSLAFRVLTTNRAGE</sequence>
<reference evidence="6 7" key="1">
    <citation type="journal article" date="2017" name="Nat. Commun.">
        <title>In situ click chemistry generation of cyclooxygenase-2 inhibitors.</title>
        <authorList>
            <person name="Bhardwaj A."/>
            <person name="Kaur J."/>
            <person name="Wuest M."/>
            <person name="Wuest F."/>
        </authorList>
    </citation>
    <scope>NUCLEOTIDE SEQUENCE [LARGE SCALE GENOMIC DNA]</scope>
    <source>
        <strain evidence="6">S2_018_000_R2_106</strain>
    </source>
</reference>
<evidence type="ECO:0000256" key="1">
    <source>
        <dbReference type="ARBA" id="ARBA00005417"/>
    </source>
</evidence>
<evidence type="ECO:0000256" key="2">
    <source>
        <dbReference type="ARBA" id="ARBA00022448"/>
    </source>
</evidence>
<dbReference type="PANTHER" id="PTHR43335">
    <property type="entry name" value="ABC TRANSPORTER, ATP-BINDING PROTEIN"/>
    <property type="match status" value="1"/>
</dbReference>
<dbReference type="Pfam" id="PF00005">
    <property type="entry name" value="ABC_tran"/>
    <property type="match status" value="1"/>
</dbReference>
<dbReference type="Proteomes" id="UP000320948">
    <property type="component" value="Unassembled WGS sequence"/>
</dbReference>
<dbReference type="PROSITE" id="PS50893">
    <property type="entry name" value="ABC_TRANSPORTER_2"/>
    <property type="match status" value="1"/>
</dbReference>
<evidence type="ECO:0000313" key="6">
    <source>
        <dbReference type="EMBL" id="TKW62092.1"/>
    </source>
</evidence>
<dbReference type="SMART" id="SM00382">
    <property type="entry name" value="AAA"/>
    <property type="match status" value="1"/>
</dbReference>
<organism evidence="6 7">
    <name type="scientific">Blastochloris viridis</name>
    <name type="common">Rhodopseudomonas viridis</name>
    <dbReference type="NCBI Taxonomy" id="1079"/>
    <lineage>
        <taxon>Bacteria</taxon>
        <taxon>Pseudomonadati</taxon>
        <taxon>Pseudomonadota</taxon>
        <taxon>Alphaproteobacteria</taxon>
        <taxon>Hyphomicrobiales</taxon>
        <taxon>Blastochloridaceae</taxon>
        <taxon>Blastochloris</taxon>
    </lineage>
</organism>
<keyword evidence="4 6" id="KW-0067">ATP-binding</keyword>
<dbReference type="InterPro" id="IPR003439">
    <property type="entry name" value="ABC_transporter-like_ATP-bd"/>
</dbReference>
<dbReference type="SUPFAM" id="SSF52540">
    <property type="entry name" value="P-loop containing nucleoside triphosphate hydrolases"/>
    <property type="match status" value="1"/>
</dbReference>
<name>A0A6N4RDM9_BLAVI</name>
<evidence type="ECO:0000256" key="4">
    <source>
        <dbReference type="ARBA" id="ARBA00022840"/>
    </source>
</evidence>
<dbReference type="EMBL" id="VAFM01000001">
    <property type="protein sequence ID" value="TKW62092.1"/>
    <property type="molecule type" value="Genomic_DNA"/>
</dbReference>
<accession>A0A6N4RDM9</accession>
<keyword evidence="2" id="KW-0813">Transport</keyword>
<gene>
    <name evidence="6" type="ORF">DI628_02125</name>
</gene>
<evidence type="ECO:0000259" key="5">
    <source>
        <dbReference type="PROSITE" id="PS50893"/>
    </source>
</evidence>
<evidence type="ECO:0000256" key="3">
    <source>
        <dbReference type="ARBA" id="ARBA00022741"/>
    </source>
</evidence>
<dbReference type="CDD" id="cd03230">
    <property type="entry name" value="ABC_DR_subfamily_A"/>
    <property type="match status" value="1"/>
</dbReference>
<dbReference type="PANTHER" id="PTHR43335:SF4">
    <property type="entry name" value="ABC TRANSPORTER, ATP-BINDING PROTEIN"/>
    <property type="match status" value="1"/>
</dbReference>
<protein>
    <submittedName>
        <fullName evidence="6">ABC transporter ATP-binding protein</fullName>
    </submittedName>
</protein>
<dbReference type="InterPro" id="IPR003593">
    <property type="entry name" value="AAA+_ATPase"/>
</dbReference>